<evidence type="ECO:0000313" key="1">
    <source>
        <dbReference type="EMBL" id="KII74968.1"/>
    </source>
</evidence>
<dbReference type="AlphaFoldDB" id="A0A0C2JZ89"/>
<keyword evidence="2" id="KW-1185">Reference proteome</keyword>
<reference evidence="1 2" key="1">
    <citation type="journal article" date="2014" name="Genome Biol. Evol.">
        <title>The genome of the myxosporean Thelohanellus kitauei shows adaptations to nutrient acquisition within its fish host.</title>
        <authorList>
            <person name="Yang Y."/>
            <person name="Xiong J."/>
            <person name="Zhou Z."/>
            <person name="Huo F."/>
            <person name="Miao W."/>
            <person name="Ran C."/>
            <person name="Liu Y."/>
            <person name="Zhang J."/>
            <person name="Feng J."/>
            <person name="Wang M."/>
            <person name="Wang M."/>
            <person name="Wang L."/>
            <person name="Yao B."/>
        </authorList>
    </citation>
    <scope>NUCLEOTIDE SEQUENCE [LARGE SCALE GENOMIC DNA]</scope>
    <source>
        <strain evidence="1">Wuqing</strain>
    </source>
</reference>
<organism evidence="1 2">
    <name type="scientific">Thelohanellus kitauei</name>
    <name type="common">Myxosporean</name>
    <dbReference type="NCBI Taxonomy" id="669202"/>
    <lineage>
        <taxon>Eukaryota</taxon>
        <taxon>Metazoa</taxon>
        <taxon>Cnidaria</taxon>
        <taxon>Myxozoa</taxon>
        <taxon>Myxosporea</taxon>
        <taxon>Bivalvulida</taxon>
        <taxon>Platysporina</taxon>
        <taxon>Myxobolidae</taxon>
        <taxon>Thelohanellus</taxon>
    </lineage>
</organism>
<name>A0A0C2JZ89_THEKT</name>
<proteinExistence type="predicted"/>
<dbReference type="EMBL" id="JWZT01000137">
    <property type="protein sequence ID" value="KII74968.1"/>
    <property type="molecule type" value="Genomic_DNA"/>
</dbReference>
<dbReference type="Proteomes" id="UP000031668">
    <property type="component" value="Unassembled WGS sequence"/>
</dbReference>
<accession>A0A0C2JZ89</accession>
<gene>
    <name evidence="1" type="ORF">RF11_16426</name>
</gene>
<evidence type="ECO:0000313" key="2">
    <source>
        <dbReference type="Proteomes" id="UP000031668"/>
    </source>
</evidence>
<protein>
    <submittedName>
        <fullName evidence="1">Uncharacterized protein</fullName>
    </submittedName>
</protein>
<comment type="caution">
    <text evidence="1">The sequence shown here is derived from an EMBL/GenBank/DDBJ whole genome shotgun (WGS) entry which is preliminary data.</text>
</comment>
<sequence length="101" mass="11775">MSEDAILIIGTYKNLKSNLLHTFGILHSLIMDKLSESEEILQSHSPLSTTNLKLKLELVKNPKAYDYCKMNNRIFECNNKNEIICRDPYKDIYSQCKCKKF</sequence>